<protein>
    <submittedName>
        <fullName evidence="1">Uncharacterized protein</fullName>
    </submittedName>
</protein>
<sequence>MRVSIGQRAYTVGLNWQIADSREAIQSRMEETGADAGVVLKSGKAIVGVGFATGEGRNPPPSAAAMLALHYPEGTALCVIEWADAGTHDRRYWMAAISAGAVVSGTDIVVDDAAFLRRQVQELVHDFGCRVAGSASQGFAGDGEPVLASTDSPKTRAAAAIKSLQPGTSPVQAMVLLILLAGVAAMGWLALKPTQTDAPAIPVIDSKAEQRRQAIALRNQMLSQDLSGFSVLEFHRLALQAGKSLERSAAQWRLVRKRCDVAGCTDTWQAMGDGSVPGDLSKALGIPRDRVTSDTRAQTVSVSESPGATGTRIDAVESTPLTGRIQGLIDRCRRYGGKEGACKLDPAQPIAIPNGEMLPPGLKYQRGRFTLSGRLGGMGALLPLFDGEALVPWVRADSLELDYEQLEFRLEGHYVIH</sequence>
<accession>A0A2W4SWK1</accession>
<dbReference type="AlphaFoldDB" id="A0A2W4SWK1"/>
<evidence type="ECO:0000313" key="1">
    <source>
        <dbReference type="EMBL" id="PZN74987.1"/>
    </source>
</evidence>
<proteinExistence type="predicted"/>
<dbReference type="EMBL" id="QJPH01000406">
    <property type="protein sequence ID" value="PZN74987.1"/>
    <property type="molecule type" value="Genomic_DNA"/>
</dbReference>
<comment type="caution">
    <text evidence="1">The sequence shown here is derived from an EMBL/GenBank/DDBJ whole genome shotgun (WGS) entry which is preliminary data.</text>
</comment>
<name>A0A2W4SWK1_9GAMM</name>
<evidence type="ECO:0000313" key="2">
    <source>
        <dbReference type="Proteomes" id="UP000249396"/>
    </source>
</evidence>
<dbReference type="Proteomes" id="UP000249396">
    <property type="component" value="Unassembled WGS sequence"/>
</dbReference>
<reference evidence="1 2" key="1">
    <citation type="journal article" date="2018" name="Aquat. Microb. Ecol.">
        <title>Gammaproteobacterial methanotrophs dominate.</title>
        <authorList>
            <person name="Rissanen A.J."/>
            <person name="Saarenheimo J."/>
            <person name="Tiirola M."/>
            <person name="Peura S."/>
            <person name="Aalto S.L."/>
            <person name="Karvinen A."/>
            <person name="Nykanen H."/>
        </authorList>
    </citation>
    <scope>NUCLEOTIDE SEQUENCE [LARGE SCALE GENOMIC DNA]</scope>
    <source>
        <strain evidence="1">AMbin10</strain>
    </source>
</reference>
<gene>
    <name evidence="1" type="ORF">DM484_19880</name>
</gene>
<organism evidence="1 2">
    <name type="scientific">Candidatus Methylumidiphilus alinenensis</name>
    <dbReference type="NCBI Taxonomy" id="2202197"/>
    <lineage>
        <taxon>Bacteria</taxon>
        <taxon>Pseudomonadati</taxon>
        <taxon>Pseudomonadota</taxon>
        <taxon>Gammaproteobacteria</taxon>
        <taxon>Methylococcales</taxon>
        <taxon>Candidatus Methylumidiphilus</taxon>
    </lineage>
</organism>